<dbReference type="EMBL" id="LATX01002063">
    <property type="protein sequence ID" value="KTB34560.1"/>
    <property type="molecule type" value="Genomic_DNA"/>
</dbReference>
<name>A0A0W0FDY7_MONRR</name>
<organism evidence="1 2">
    <name type="scientific">Moniliophthora roreri</name>
    <name type="common">Frosty pod rot fungus</name>
    <name type="synonym">Monilia roreri</name>
    <dbReference type="NCBI Taxonomy" id="221103"/>
    <lineage>
        <taxon>Eukaryota</taxon>
        <taxon>Fungi</taxon>
        <taxon>Dikarya</taxon>
        <taxon>Basidiomycota</taxon>
        <taxon>Agaricomycotina</taxon>
        <taxon>Agaricomycetes</taxon>
        <taxon>Agaricomycetidae</taxon>
        <taxon>Agaricales</taxon>
        <taxon>Marasmiineae</taxon>
        <taxon>Marasmiaceae</taxon>
        <taxon>Moniliophthora</taxon>
    </lineage>
</organism>
<reference evidence="1 2" key="1">
    <citation type="submission" date="2015-12" db="EMBL/GenBank/DDBJ databases">
        <title>Draft genome sequence of Moniliophthora roreri, the causal agent of frosty pod rot of cacao.</title>
        <authorList>
            <person name="Aime M.C."/>
            <person name="Diaz-Valderrama J.R."/>
            <person name="Kijpornyongpan T."/>
            <person name="Phillips-Mora W."/>
        </authorList>
    </citation>
    <scope>NUCLEOTIDE SEQUENCE [LARGE SCALE GENOMIC DNA]</scope>
    <source>
        <strain evidence="1 2">MCA 2952</strain>
    </source>
</reference>
<evidence type="ECO:0000313" key="2">
    <source>
        <dbReference type="Proteomes" id="UP000054988"/>
    </source>
</evidence>
<evidence type="ECO:0000313" key="1">
    <source>
        <dbReference type="EMBL" id="KTB34560.1"/>
    </source>
</evidence>
<proteinExistence type="predicted"/>
<gene>
    <name evidence="1" type="ORF">WG66_12858</name>
</gene>
<dbReference type="Proteomes" id="UP000054988">
    <property type="component" value="Unassembled WGS sequence"/>
</dbReference>
<accession>A0A0W0FDY7</accession>
<comment type="caution">
    <text evidence="1">The sequence shown here is derived from an EMBL/GenBank/DDBJ whole genome shotgun (WGS) entry which is preliminary data.</text>
</comment>
<sequence>MTLRPLVEMLGEGSKPLRSRLKNPKVEALKMVIASTVAEEENRKEIKATLPTLFTGEQKETKKFILEVQLYITLNLKAFKTDKLKELFMLSYVQGGPAQFWKADKANTILAEMDLTKILK</sequence>
<protein>
    <submittedName>
        <fullName evidence="1">Uncharacterized protein</fullName>
    </submittedName>
</protein>
<dbReference type="AlphaFoldDB" id="A0A0W0FDY7"/>